<keyword evidence="2" id="KW-1003">Cell membrane</keyword>
<dbReference type="RefSeq" id="WP_425344562.1">
    <property type="nucleotide sequence ID" value="NZ_JBGUBD010000003.1"/>
</dbReference>
<evidence type="ECO:0000256" key="5">
    <source>
        <dbReference type="ARBA" id="ARBA00023136"/>
    </source>
</evidence>
<keyword evidence="4" id="KW-1133">Transmembrane helix</keyword>
<evidence type="ECO:0000256" key="1">
    <source>
        <dbReference type="ARBA" id="ARBA00004651"/>
    </source>
</evidence>
<sequence>MSTPQSHTGMHFASALTSTADTFAAGDEIVETLGRQMTGEVDLMTVYLTPDHREHLSNLYDRLQQTFKPRVLIGCTAGGVLGGPREVESGPAVSVLAATLPEAHIQPFSYEQLDWPKALASPTAMRESLNLHEAEHEPKAIILLADPFSTPLVKLLPAINDAFPGVPVVGGMASGGKRPKQNRLLLNGTVLDEGAVGVAISGNVAVQTTVSQGCRPVGKPLVITKARRHVVQQLAGRNALEVIQEMAQELDGHDQELVETAGLLVGRVVNEYKSHFGRGDFLIRGLVGVDPKQGYIAIGDPQVRVGQTVQFHVRDQKTASDDFAMLLEAQRLYGPGEGAMLFTCASRGSNLFDQPNVDVETVRTALGDVPMAGFFAAGELGPLGAENFVHGHTASLLVFRQPEPQWEGITPPLPDRESADE</sequence>
<dbReference type="Proteomes" id="UP001575105">
    <property type="component" value="Unassembled WGS sequence"/>
</dbReference>
<gene>
    <name evidence="8" type="ORF">ACERK3_04920</name>
</gene>
<name>A0ABV4U400_9BACT</name>
<evidence type="ECO:0000313" key="8">
    <source>
        <dbReference type="EMBL" id="MFA9477633.1"/>
    </source>
</evidence>
<dbReference type="PANTHER" id="PTHR14939:SF5">
    <property type="entry name" value="F-BOX ONLY PROTEIN 22"/>
    <property type="match status" value="1"/>
</dbReference>
<dbReference type="SMART" id="SM01204">
    <property type="entry name" value="FIST_C"/>
    <property type="match status" value="1"/>
</dbReference>
<evidence type="ECO:0000256" key="2">
    <source>
        <dbReference type="ARBA" id="ARBA00022475"/>
    </source>
</evidence>
<dbReference type="EMBL" id="JBGUBD010000003">
    <property type="protein sequence ID" value="MFA9477633.1"/>
    <property type="molecule type" value="Genomic_DNA"/>
</dbReference>
<keyword evidence="5" id="KW-0472">Membrane</keyword>
<dbReference type="InterPro" id="IPR013702">
    <property type="entry name" value="FIST_domain_N"/>
</dbReference>
<dbReference type="InterPro" id="IPR019494">
    <property type="entry name" value="FIST_C"/>
</dbReference>
<dbReference type="Pfam" id="PF08495">
    <property type="entry name" value="FIST"/>
    <property type="match status" value="1"/>
</dbReference>
<protein>
    <submittedName>
        <fullName evidence="8">FIST N-terminal domain-containing protein</fullName>
    </submittedName>
</protein>
<comment type="caution">
    <text evidence="8">The sequence shown here is derived from an EMBL/GenBank/DDBJ whole genome shotgun (WGS) entry which is preliminary data.</text>
</comment>
<keyword evidence="3" id="KW-0812">Transmembrane</keyword>
<reference evidence="8 9" key="1">
    <citation type="submission" date="2024-08" db="EMBL/GenBank/DDBJ databases">
        <title>Whole-genome sequencing of halo(alkali)philic microorganisms from hypersaline lakes.</title>
        <authorList>
            <person name="Sorokin D.Y."/>
            <person name="Merkel A.Y."/>
            <person name="Messina E."/>
            <person name="Yakimov M."/>
        </authorList>
    </citation>
    <scope>NUCLEOTIDE SEQUENCE [LARGE SCALE GENOMIC DNA]</scope>
    <source>
        <strain evidence="8 9">AB-hyl4</strain>
    </source>
</reference>
<dbReference type="InterPro" id="IPR016741">
    <property type="entry name" value="UCP018953"/>
</dbReference>
<feature type="domain" description="FIST C-domain" evidence="7">
    <location>
        <begin position="239"/>
        <end position="383"/>
    </location>
</feature>
<organism evidence="8 9">
    <name type="scientific">Natronomicrosphaera hydrolytica</name>
    <dbReference type="NCBI Taxonomy" id="3242702"/>
    <lineage>
        <taxon>Bacteria</taxon>
        <taxon>Pseudomonadati</taxon>
        <taxon>Planctomycetota</taxon>
        <taxon>Phycisphaerae</taxon>
        <taxon>Phycisphaerales</taxon>
        <taxon>Phycisphaeraceae</taxon>
        <taxon>Natronomicrosphaera</taxon>
    </lineage>
</organism>
<dbReference type="PANTHER" id="PTHR14939">
    <property type="entry name" value="F-BOX ONLY PROTEIN 22"/>
    <property type="match status" value="1"/>
</dbReference>
<keyword evidence="9" id="KW-1185">Reference proteome</keyword>
<evidence type="ECO:0000256" key="3">
    <source>
        <dbReference type="ARBA" id="ARBA00022692"/>
    </source>
</evidence>
<evidence type="ECO:0000259" key="7">
    <source>
        <dbReference type="SMART" id="SM01204"/>
    </source>
</evidence>
<comment type="subcellular location">
    <subcellularLocation>
        <location evidence="1">Cell membrane</location>
        <topology evidence="1">Multi-pass membrane protein</topology>
    </subcellularLocation>
</comment>
<proteinExistence type="predicted"/>
<dbReference type="PIRSF" id="PIRSF018953">
    <property type="entry name" value="UCP018953"/>
    <property type="match status" value="1"/>
</dbReference>
<evidence type="ECO:0000256" key="4">
    <source>
        <dbReference type="ARBA" id="ARBA00022989"/>
    </source>
</evidence>
<accession>A0ABV4U400</accession>
<feature type="domain" description="FIST" evidence="6">
    <location>
        <begin position="40"/>
        <end position="238"/>
    </location>
</feature>
<dbReference type="Pfam" id="PF10442">
    <property type="entry name" value="FIST_C"/>
    <property type="match status" value="1"/>
</dbReference>
<evidence type="ECO:0000313" key="9">
    <source>
        <dbReference type="Proteomes" id="UP001575105"/>
    </source>
</evidence>
<dbReference type="SMART" id="SM00897">
    <property type="entry name" value="FIST"/>
    <property type="match status" value="1"/>
</dbReference>
<evidence type="ECO:0000259" key="6">
    <source>
        <dbReference type="SMART" id="SM00897"/>
    </source>
</evidence>